<evidence type="ECO:0000259" key="3">
    <source>
        <dbReference type="Pfam" id="PF00144"/>
    </source>
</evidence>
<sequence length="427" mass="48649">MAYIDSLNEYLEFYDKNGYLQGNLLVLDKGKPIIQKSYGQASIECGIENSLKTKFMIGSLTKAFTSMLVFILQEEKKLNINDSIQQYIRDFSDSSQTTIYHCLTCTTGIPDFTSCPDFWDKDMRLTKTLDEMIDWIDKQERLFEVGTQHAYSSSDYLVLTKIIEIVTELSYEKALQRYILEPLGMADSGCLNEQEIVRGLADSYSYWGSEIKTVKTNLSFPLGAYGMYSTLSDLQIWNQAVQENQLIGEDSALKMFEPFQETYACGWDIGLLMGQKYRQHMGIIDGFFSSIKQFPEKEFTVIFLSNQAVLPVTAITKQLAEIRFGKKYTAPIETPAVLSSELREELVGKYVAENNSGSFEIILENGTLYLQIAKRYDVLYKFGLSLLESASGSRFLRADKIDETLRITKNALIYKDVDGVLSQFRKV</sequence>
<dbReference type="InterPro" id="IPR001466">
    <property type="entry name" value="Beta-lactam-related"/>
</dbReference>
<dbReference type="InterPro" id="IPR012338">
    <property type="entry name" value="Beta-lactam/transpept-like"/>
</dbReference>
<comment type="subcellular location">
    <subcellularLocation>
        <location evidence="1">Membrane</location>
    </subcellularLocation>
</comment>
<dbReference type="PANTHER" id="PTHR46825:SF11">
    <property type="entry name" value="PENICILLIN-BINDING PROTEIN 4"/>
    <property type="match status" value="1"/>
</dbReference>
<evidence type="ECO:0000256" key="1">
    <source>
        <dbReference type="ARBA" id="ARBA00004370"/>
    </source>
</evidence>
<keyword evidence="6" id="KW-1185">Reference proteome</keyword>
<dbReference type="EMBL" id="NGMM01000025">
    <property type="protein sequence ID" value="OTP06711.1"/>
    <property type="molecule type" value="Genomic_DNA"/>
</dbReference>
<dbReference type="GO" id="GO:0016020">
    <property type="term" value="C:membrane"/>
    <property type="evidence" value="ECO:0007669"/>
    <property type="project" value="UniProtKB-SubCell"/>
</dbReference>
<protein>
    <recommendedName>
        <fullName evidence="3">Beta-lactamase-related domain-containing protein</fullName>
    </recommendedName>
</protein>
<reference evidence="5" key="3">
    <citation type="submission" date="2024-03" db="EMBL/GenBank/DDBJ databases">
        <title>The Genome Sequence of Enterococcus sp. DIV0242b.</title>
        <authorList>
            <consortium name="The Broad Institute Genomics Platform"/>
            <consortium name="The Broad Institute Microbial Omics Core"/>
            <consortium name="The Broad Institute Genomic Center for Infectious Diseases"/>
            <person name="Earl A."/>
            <person name="Manson A."/>
            <person name="Gilmore M."/>
            <person name="Schwartman J."/>
            <person name="Shea T."/>
            <person name="Abouelleil A."/>
            <person name="Cao P."/>
            <person name="Chapman S."/>
            <person name="Cusick C."/>
            <person name="Young S."/>
            <person name="Neafsey D."/>
            <person name="Nusbaum C."/>
            <person name="Birren B."/>
        </authorList>
    </citation>
    <scope>NUCLEOTIDE SEQUENCE</scope>
    <source>
        <strain evidence="5">9E7_DIV0242</strain>
    </source>
</reference>
<dbReference type="AlphaFoldDB" id="A0A2C9XNL0"/>
<feature type="domain" description="Beta-lactamase-related" evidence="3">
    <location>
        <begin position="23"/>
        <end position="310"/>
    </location>
</feature>
<dbReference type="InterPro" id="IPR050491">
    <property type="entry name" value="AmpC-like"/>
</dbReference>
<gene>
    <name evidence="5" type="ORF">A5888_003416</name>
    <name evidence="4" type="ORF">A5888_004212</name>
</gene>
<dbReference type="EMBL" id="CP147247">
    <property type="protein sequence ID" value="WYJ91648.1"/>
    <property type="molecule type" value="Genomic_DNA"/>
</dbReference>
<name>A0A2C9XNL0_9ENTE</name>
<dbReference type="Proteomes" id="UP000195141">
    <property type="component" value="Chromosome"/>
</dbReference>
<accession>A0A2C9XNL0</accession>
<evidence type="ECO:0000313" key="4">
    <source>
        <dbReference type="EMBL" id="OTP06711.1"/>
    </source>
</evidence>
<keyword evidence="2" id="KW-0472">Membrane</keyword>
<organism evidence="4">
    <name type="scientific">Candidatus Enterococcus clewellii</name>
    <dbReference type="NCBI Taxonomy" id="1834193"/>
    <lineage>
        <taxon>Bacteria</taxon>
        <taxon>Bacillati</taxon>
        <taxon>Bacillota</taxon>
        <taxon>Bacilli</taxon>
        <taxon>Lactobacillales</taxon>
        <taxon>Enterococcaceae</taxon>
        <taxon>Enterococcus</taxon>
    </lineage>
</organism>
<dbReference type="SUPFAM" id="SSF56601">
    <property type="entry name" value="beta-lactamase/transpeptidase-like"/>
    <property type="match status" value="1"/>
</dbReference>
<dbReference type="Pfam" id="PF00144">
    <property type="entry name" value="Beta-lactamase"/>
    <property type="match status" value="1"/>
</dbReference>
<evidence type="ECO:0000313" key="6">
    <source>
        <dbReference type="Proteomes" id="UP000195141"/>
    </source>
</evidence>
<evidence type="ECO:0000256" key="2">
    <source>
        <dbReference type="ARBA" id="ARBA00023136"/>
    </source>
</evidence>
<dbReference type="OrthoDB" id="9803467at2"/>
<proteinExistence type="predicted"/>
<dbReference type="RefSeq" id="WP_086351170.1">
    <property type="nucleotide sequence ID" value="NZ_CP147247.1"/>
</dbReference>
<dbReference type="PANTHER" id="PTHR46825">
    <property type="entry name" value="D-ALANYL-D-ALANINE-CARBOXYPEPTIDASE/ENDOPEPTIDASE AMPH"/>
    <property type="match status" value="1"/>
</dbReference>
<reference evidence="5" key="2">
    <citation type="submission" date="2017-05" db="EMBL/GenBank/DDBJ databases">
        <authorList>
            <consortium name="The Broad Institute Genomics Platform"/>
            <consortium name="The Broad Institute Genomic Center for Infectious Diseases"/>
            <person name="Earl A."/>
            <person name="Manson A."/>
            <person name="Schwartman J."/>
            <person name="Gilmore M."/>
            <person name="Abouelleil A."/>
            <person name="Cao P."/>
            <person name="Chapman S."/>
            <person name="Cusick C."/>
            <person name="Shea T."/>
            <person name="Young S."/>
            <person name="Neafsey D."/>
            <person name="Nusbaum C."/>
            <person name="Birren B."/>
        </authorList>
    </citation>
    <scope>NUCLEOTIDE SEQUENCE</scope>
    <source>
        <strain evidence="5">9E7_DIV0242</strain>
    </source>
</reference>
<dbReference type="Gene3D" id="3.40.710.10">
    <property type="entry name" value="DD-peptidase/beta-lactamase superfamily"/>
    <property type="match status" value="1"/>
</dbReference>
<evidence type="ECO:0000313" key="5">
    <source>
        <dbReference type="EMBL" id="WYJ91648.1"/>
    </source>
</evidence>
<reference evidence="4" key="1">
    <citation type="submission" date="2017-05" db="EMBL/GenBank/DDBJ databases">
        <title>The Genome Sequence of Enterococcus sp. 9E7_DIV0242.</title>
        <authorList>
            <consortium name="The Broad Institute Genomics Platform"/>
            <consortium name="The Broad Institute Genomic Center for Infectious Diseases"/>
            <person name="Earl A."/>
            <person name="Manson A."/>
            <person name="Schwartman J."/>
            <person name="Gilmore M."/>
            <person name="Abouelleil A."/>
            <person name="Cao P."/>
            <person name="Chapman S."/>
            <person name="Cusick C."/>
            <person name="Shea T."/>
            <person name="Young S."/>
            <person name="Neafsey D."/>
            <person name="Nusbaum C."/>
            <person name="Birren B."/>
        </authorList>
    </citation>
    <scope>NUCLEOTIDE SEQUENCE [LARGE SCALE GENOMIC DNA]</scope>
    <source>
        <strain evidence="4">9E7_DIV0242</strain>
    </source>
</reference>